<comment type="caution">
    <text evidence="1">The sequence shown here is derived from an EMBL/GenBank/DDBJ whole genome shotgun (WGS) entry which is preliminary data.</text>
</comment>
<name>H3KH57_9BURK</name>
<evidence type="ECO:0000313" key="2">
    <source>
        <dbReference type="Proteomes" id="UP000004956"/>
    </source>
</evidence>
<organism evidence="1 2">
    <name type="scientific">Sutterella parvirubra YIT 11816</name>
    <dbReference type="NCBI Taxonomy" id="762967"/>
    <lineage>
        <taxon>Bacteria</taxon>
        <taxon>Pseudomonadati</taxon>
        <taxon>Pseudomonadota</taxon>
        <taxon>Betaproteobacteria</taxon>
        <taxon>Burkholderiales</taxon>
        <taxon>Sutterellaceae</taxon>
        <taxon>Sutterella</taxon>
    </lineage>
</organism>
<dbReference type="EMBL" id="AFBQ01000314">
    <property type="protein sequence ID" value="EHY30550.1"/>
    <property type="molecule type" value="Genomic_DNA"/>
</dbReference>
<accession>H3KH57</accession>
<evidence type="ECO:0000313" key="1">
    <source>
        <dbReference type="EMBL" id="EHY30550.1"/>
    </source>
</evidence>
<proteinExistence type="predicted"/>
<dbReference type="HOGENOM" id="CLU_2921092_0_0_4"/>
<sequence>MWSLLWSDGSVRFRTRLTRELGAKAVRGMVLVVRSARNRSGPLFAFLRPRAAGQSNHYEGM</sequence>
<dbReference type="PATRIC" id="fig|762967.3.peg.1653"/>
<dbReference type="Proteomes" id="UP000004956">
    <property type="component" value="Unassembled WGS sequence"/>
</dbReference>
<reference evidence="1 2" key="1">
    <citation type="submission" date="2011-11" db="EMBL/GenBank/DDBJ databases">
        <authorList>
            <person name="Weinstock G."/>
            <person name="Sodergren E."/>
            <person name="Clifton S."/>
            <person name="Fulton L."/>
            <person name="Fulton B."/>
            <person name="Courtney L."/>
            <person name="Fronick C."/>
            <person name="Harrison M."/>
            <person name="Strong C."/>
            <person name="Farmer C."/>
            <person name="Delahaunty K."/>
            <person name="Markovic C."/>
            <person name="Hall O."/>
            <person name="Minx P."/>
            <person name="Tomlinson C."/>
            <person name="Mitreva M."/>
            <person name="Hou S."/>
            <person name="Chen J."/>
            <person name="Wollam A."/>
            <person name="Pepin K.H."/>
            <person name="Johnson M."/>
            <person name="Bhonagiri V."/>
            <person name="Zhang X."/>
            <person name="Suruliraj S."/>
            <person name="Warren W."/>
            <person name="Chinwalla A."/>
            <person name="Mardis E.R."/>
            <person name="Wilson R.K."/>
        </authorList>
    </citation>
    <scope>NUCLEOTIDE SEQUENCE [LARGE SCALE GENOMIC DNA]</scope>
    <source>
        <strain evidence="1 2">YIT 11816</strain>
    </source>
</reference>
<dbReference type="AlphaFoldDB" id="H3KH57"/>
<keyword evidence="2" id="KW-1185">Reference proteome</keyword>
<protein>
    <submittedName>
        <fullName evidence="1">Uncharacterized protein</fullName>
    </submittedName>
</protein>
<gene>
    <name evidence="1" type="ORF">HMPREF9440_02097</name>
</gene>